<organism evidence="3 4">
    <name type="scientific">Roseimaritima multifibrata</name>
    <dbReference type="NCBI Taxonomy" id="1930274"/>
    <lineage>
        <taxon>Bacteria</taxon>
        <taxon>Pseudomonadati</taxon>
        <taxon>Planctomycetota</taxon>
        <taxon>Planctomycetia</taxon>
        <taxon>Pirellulales</taxon>
        <taxon>Pirellulaceae</taxon>
        <taxon>Roseimaritima</taxon>
    </lineage>
</organism>
<dbReference type="AlphaFoldDB" id="A0A517M9V1"/>
<keyword evidence="4" id="KW-1185">Reference proteome</keyword>
<accession>A0A517M9V1</accession>
<dbReference type="InterPro" id="IPR010496">
    <property type="entry name" value="AL/BT2_dom"/>
</dbReference>
<dbReference type="GO" id="GO:0016787">
    <property type="term" value="F:hydrolase activity"/>
    <property type="evidence" value="ECO:0007669"/>
    <property type="project" value="InterPro"/>
</dbReference>
<dbReference type="OrthoDB" id="262927at2"/>
<name>A0A517M9V1_9BACT</name>
<dbReference type="Gene3D" id="2.60.120.560">
    <property type="entry name" value="Exo-inulinase, domain 1"/>
    <property type="match status" value="1"/>
</dbReference>
<evidence type="ECO:0000259" key="2">
    <source>
        <dbReference type="Pfam" id="PF06439"/>
    </source>
</evidence>
<dbReference type="Proteomes" id="UP000320672">
    <property type="component" value="Chromosome"/>
</dbReference>
<evidence type="ECO:0000313" key="3">
    <source>
        <dbReference type="EMBL" id="QDS91670.1"/>
    </source>
</evidence>
<evidence type="ECO:0000256" key="1">
    <source>
        <dbReference type="SAM" id="SignalP"/>
    </source>
</evidence>
<proteinExistence type="predicted"/>
<keyword evidence="1" id="KW-0732">Signal</keyword>
<feature type="chain" id="PRO_5022217053" description="3-keto-alpha-glucoside-1,2-lyase/3-keto-2-hydroxy-glucal hydratase domain-containing protein" evidence="1">
    <location>
        <begin position="24"/>
        <end position="213"/>
    </location>
</feature>
<evidence type="ECO:0000313" key="4">
    <source>
        <dbReference type="Proteomes" id="UP000320672"/>
    </source>
</evidence>
<dbReference type="Pfam" id="PF06439">
    <property type="entry name" value="3keto-disac_hyd"/>
    <property type="match status" value="1"/>
</dbReference>
<dbReference type="RefSeq" id="WP_145349741.1">
    <property type="nucleotide sequence ID" value="NZ_CP036262.1"/>
</dbReference>
<sequence length="213" mass="24604" precursor="true">MVFVNRLLAALCLTAALLSPASAEPPIEEGFTPLFNGTDTKGWHGSEEWFRIEDQQIIAGSLDRPIPRNEFLRTDKEYKDFELRLQFQLTGEKANAGVQFRTEEIPDHHEVRGYQADLGPGWYGCLYDESRRRKVLAGPEADKRDKIIRANEWNDYRIRCEGNRIRLWINGEKTVDYKETDDTIPQTGIIAVQVHSGPPMEARYRNLRIKELK</sequence>
<dbReference type="KEGG" id="rml:FF011L_04010"/>
<gene>
    <name evidence="3" type="ORF">FF011L_04010</name>
</gene>
<protein>
    <recommendedName>
        <fullName evidence="2">3-keto-alpha-glucoside-1,2-lyase/3-keto-2-hydroxy-glucal hydratase domain-containing protein</fullName>
    </recommendedName>
</protein>
<feature type="domain" description="3-keto-alpha-glucoside-1,2-lyase/3-keto-2-hydroxy-glucal hydratase" evidence="2">
    <location>
        <begin position="30"/>
        <end position="210"/>
    </location>
</feature>
<dbReference type="EMBL" id="CP036262">
    <property type="protein sequence ID" value="QDS91670.1"/>
    <property type="molecule type" value="Genomic_DNA"/>
</dbReference>
<feature type="signal peptide" evidence="1">
    <location>
        <begin position="1"/>
        <end position="23"/>
    </location>
</feature>
<reference evidence="3 4" key="1">
    <citation type="submission" date="2019-02" db="EMBL/GenBank/DDBJ databases">
        <title>Deep-cultivation of Planctomycetes and their phenomic and genomic characterization uncovers novel biology.</title>
        <authorList>
            <person name="Wiegand S."/>
            <person name="Jogler M."/>
            <person name="Boedeker C."/>
            <person name="Pinto D."/>
            <person name="Vollmers J."/>
            <person name="Rivas-Marin E."/>
            <person name="Kohn T."/>
            <person name="Peeters S.H."/>
            <person name="Heuer A."/>
            <person name="Rast P."/>
            <person name="Oberbeckmann S."/>
            <person name="Bunk B."/>
            <person name="Jeske O."/>
            <person name="Meyerdierks A."/>
            <person name="Storesund J.E."/>
            <person name="Kallscheuer N."/>
            <person name="Luecker S."/>
            <person name="Lage O.M."/>
            <person name="Pohl T."/>
            <person name="Merkel B.J."/>
            <person name="Hornburger P."/>
            <person name="Mueller R.-W."/>
            <person name="Bruemmer F."/>
            <person name="Labrenz M."/>
            <person name="Spormann A.M."/>
            <person name="Op den Camp H."/>
            <person name="Overmann J."/>
            <person name="Amann R."/>
            <person name="Jetten M.S.M."/>
            <person name="Mascher T."/>
            <person name="Medema M.H."/>
            <person name="Devos D.P."/>
            <person name="Kaster A.-K."/>
            <person name="Ovreas L."/>
            <person name="Rohde M."/>
            <person name="Galperin M.Y."/>
            <person name="Jogler C."/>
        </authorList>
    </citation>
    <scope>NUCLEOTIDE SEQUENCE [LARGE SCALE GENOMIC DNA]</scope>
    <source>
        <strain evidence="3 4">FF011L</strain>
    </source>
</reference>